<dbReference type="InterPro" id="IPR004101">
    <property type="entry name" value="Mur_ligase_C"/>
</dbReference>
<evidence type="ECO:0000256" key="4">
    <source>
        <dbReference type="ARBA" id="ARBA00022723"/>
    </source>
</evidence>
<dbReference type="Gene3D" id="3.40.1190.10">
    <property type="entry name" value="Mur-like, catalytic domain"/>
    <property type="match status" value="1"/>
</dbReference>
<comment type="catalytic activity">
    <reaction evidence="9">
        <text>(6S)-5,6,7,8-tetrahydrofolyl-(gamma-L-Glu)(n) + L-glutamate + ATP = (6S)-5,6,7,8-tetrahydrofolyl-(gamma-L-Glu)(n+1) + ADP + phosphate + H(+)</text>
        <dbReference type="Rhea" id="RHEA:10580"/>
        <dbReference type="Rhea" id="RHEA-COMP:14738"/>
        <dbReference type="Rhea" id="RHEA-COMP:14740"/>
        <dbReference type="ChEBI" id="CHEBI:15378"/>
        <dbReference type="ChEBI" id="CHEBI:29985"/>
        <dbReference type="ChEBI" id="CHEBI:30616"/>
        <dbReference type="ChEBI" id="CHEBI:43474"/>
        <dbReference type="ChEBI" id="CHEBI:141005"/>
        <dbReference type="ChEBI" id="CHEBI:456216"/>
        <dbReference type="EC" id="6.3.2.17"/>
    </reaction>
</comment>
<protein>
    <recommendedName>
        <fullName evidence="2">tetrahydrofolate synthase</fullName>
        <ecNumber evidence="2">6.3.2.17</ecNumber>
    </recommendedName>
    <alternativeName>
        <fullName evidence="8">Tetrahydrofolylpolyglutamate synthase</fullName>
    </alternativeName>
</protein>
<comment type="similarity">
    <text evidence="1 10">Belongs to the folylpolyglutamate synthase family.</text>
</comment>
<gene>
    <name evidence="13" type="ORF">WMO26_09780</name>
</gene>
<dbReference type="PROSITE" id="PS01012">
    <property type="entry name" value="FOLYLPOLYGLU_SYNT_2"/>
    <property type="match status" value="1"/>
</dbReference>
<dbReference type="InterPro" id="IPR036615">
    <property type="entry name" value="Mur_ligase_C_dom_sf"/>
</dbReference>
<evidence type="ECO:0000256" key="1">
    <source>
        <dbReference type="ARBA" id="ARBA00008276"/>
    </source>
</evidence>
<dbReference type="Pfam" id="PF08245">
    <property type="entry name" value="Mur_ligase_M"/>
    <property type="match status" value="1"/>
</dbReference>
<organism evidence="13 14">
    <name type="scientific">Solibaculum intestinale</name>
    <dbReference type="NCBI Taxonomy" id="3133165"/>
    <lineage>
        <taxon>Bacteria</taxon>
        <taxon>Bacillati</taxon>
        <taxon>Bacillota</taxon>
        <taxon>Clostridia</taxon>
        <taxon>Eubacteriales</taxon>
        <taxon>Oscillospiraceae</taxon>
        <taxon>Solibaculum</taxon>
    </lineage>
</organism>
<feature type="domain" description="Mur ligase central" evidence="12">
    <location>
        <begin position="44"/>
        <end position="265"/>
    </location>
</feature>
<dbReference type="Proteomes" id="UP001489509">
    <property type="component" value="Unassembled WGS sequence"/>
</dbReference>
<evidence type="ECO:0000256" key="9">
    <source>
        <dbReference type="ARBA" id="ARBA00047493"/>
    </source>
</evidence>
<keyword evidence="5 10" id="KW-0547">Nucleotide-binding</keyword>
<dbReference type="Gene3D" id="3.90.190.20">
    <property type="entry name" value="Mur ligase, C-terminal domain"/>
    <property type="match status" value="1"/>
</dbReference>
<dbReference type="RefSeq" id="WP_349220003.1">
    <property type="nucleotide sequence ID" value="NZ_JBBMFD010000017.1"/>
</dbReference>
<evidence type="ECO:0000256" key="5">
    <source>
        <dbReference type="ARBA" id="ARBA00022741"/>
    </source>
</evidence>
<keyword evidence="3 10" id="KW-0436">Ligase</keyword>
<evidence type="ECO:0000256" key="8">
    <source>
        <dbReference type="ARBA" id="ARBA00030592"/>
    </source>
</evidence>
<name>A0ABV1E1D9_9FIRM</name>
<dbReference type="PANTHER" id="PTHR11136">
    <property type="entry name" value="FOLYLPOLYGLUTAMATE SYNTHASE-RELATED"/>
    <property type="match status" value="1"/>
</dbReference>
<dbReference type="SUPFAM" id="SSF53244">
    <property type="entry name" value="MurD-like peptide ligases, peptide-binding domain"/>
    <property type="match status" value="1"/>
</dbReference>
<keyword evidence="6 10" id="KW-0067">ATP-binding</keyword>
<feature type="domain" description="Mur ligase C-terminal" evidence="11">
    <location>
        <begin position="293"/>
        <end position="411"/>
    </location>
</feature>
<accession>A0ABV1E1D9</accession>
<dbReference type="EMBL" id="JBBMFD010000017">
    <property type="protein sequence ID" value="MEQ2441114.1"/>
    <property type="molecule type" value="Genomic_DNA"/>
</dbReference>
<sequence length="429" mass="46651">MTYEESLTYIHSLLRFGMKPGLARVEALLKRMGNPQKELRFVHVAGTNGKGSVCAMLSEILQCAGYKTGLTISPYITDFCERMQVNSTPISHEELARQVERLKPLIEEISREGEPVTEFEAVTALAFRWFSEQGCDVVVLETGLGGRFDATNVIETPLCSVITSIGLDHTDILGDTYRQIAFEKCGIIKPDGVTVSYPVQEEEALAEIMRTAAMRRNTLRMGNVGALEGMNMTVEGSDVIYGRLPLHIPLAGAHQHFNAVTAVEAAWALRSAGLAIEDVHIQAGIARTKWPARLEIISRNPFVLLDGAHNPDGMRALVRTLKETLPGRKIFAVTGMLRDKAYKEAAAVLAPILEKAVCVAVDNPRALSGEALAGELERHGVQALAAKDLEEAISLAIKDVGEDGVLLVCGSLYLAGPARKQLLALKEKN</sequence>
<keyword evidence="4" id="KW-0479">Metal-binding</keyword>
<dbReference type="InterPro" id="IPR018109">
    <property type="entry name" value="Folylpolyglutamate_synth_CS"/>
</dbReference>
<evidence type="ECO:0000313" key="14">
    <source>
        <dbReference type="Proteomes" id="UP001489509"/>
    </source>
</evidence>
<evidence type="ECO:0000256" key="3">
    <source>
        <dbReference type="ARBA" id="ARBA00022598"/>
    </source>
</evidence>
<dbReference type="EC" id="6.3.2.17" evidence="2"/>
<dbReference type="PIRSF" id="PIRSF001563">
    <property type="entry name" value="Folylpolyglu_synth"/>
    <property type="match status" value="1"/>
</dbReference>
<dbReference type="PANTHER" id="PTHR11136:SF0">
    <property type="entry name" value="DIHYDROFOLATE SYNTHETASE-RELATED"/>
    <property type="match status" value="1"/>
</dbReference>
<evidence type="ECO:0000256" key="2">
    <source>
        <dbReference type="ARBA" id="ARBA00013025"/>
    </source>
</evidence>
<dbReference type="InterPro" id="IPR036565">
    <property type="entry name" value="Mur-like_cat_sf"/>
</dbReference>
<evidence type="ECO:0000256" key="7">
    <source>
        <dbReference type="ARBA" id="ARBA00022842"/>
    </source>
</evidence>
<dbReference type="SUPFAM" id="SSF53623">
    <property type="entry name" value="MurD-like peptide ligases, catalytic domain"/>
    <property type="match status" value="1"/>
</dbReference>
<dbReference type="Pfam" id="PF02875">
    <property type="entry name" value="Mur_ligase_C"/>
    <property type="match status" value="1"/>
</dbReference>
<keyword evidence="14" id="KW-1185">Reference proteome</keyword>
<evidence type="ECO:0000256" key="10">
    <source>
        <dbReference type="PIRNR" id="PIRNR001563"/>
    </source>
</evidence>
<reference evidence="13 14" key="1">
    <citation type="submission" date="2024-03" db="EMBL/GenBank/DDBJ databases">
        <title>Human intestinal bacterial collection.</title>
        <authorList>
            <person name="Pauvert C."/>
            <person name="Hitch T.C.A."/>
            <person name="Clavel T."/>
        </authorList>
    </citation>
    <scope>NUCLEOTIDE SEQUENCE [LARGE SCALE GENOMIC DNA]</scope>
    <source>
        <strain evidence="13 14">CLA-JM-H44</strain>
    </source>
</reference>
<dbReference type="InterPro" id="IPR013221">
    <property type="entry name" value="Mur_ligase_cen"/>
</dbReference>
<dbReference type="GO" id="GO:0016874">
    <property type="term" value="F:ligase activity"/>
    <property type="evidence" value="ECO:0007669"/>
    <property type="project" value="UniProtKB-KW"/>
</dbReference>
<dbReference type="NCBIfam" id="TIGR01499">
    <property type="entry name" value="folC"/>
    <property type="match status" value="1"/>
</dbReference>
<comment type="caution">
    <text evidence="13">The sequence shown here is derived from an EMBL/GenBank/DDBJ whole genome shotgun (WGS) entry which is preliminary data.</text>
</comment>
<evidence type="ECO:0000259" key="11">
    <source>
        <dbReference type="Pfam" id="PF02875"/>
    </source>
</evidence>
<evidence type="ECO:0000313" key="13">
    <source>
        <dbReference type="EMBL" id="MEQ2441114.1"/>
    </source>
</evidence>
<evidence type="ECO:0000259" key="12">
    <source>
        <dbReference type="Pfam" id="PF08245"/>
    </source>
</evidence>
<evidence type="ECO:0000256" key="6">
    <source>
        <dbReference type="ARBA" id="ARBA00022840"/>
    </source>
</evidence>
<proteinExistence type="inferred from homology"/>
<dbReference type="InterPro" id="IPR001645">
    <property type="entry name" value="Folylpolyglutamate_synth"/>
</dbReference>
<keyword evidence="7" id="KW-0460">Magnesium</keyword>